<proteinExistence type="inferred from homology"/>
<dbReference type="EMBL" id="CP133720">
    <property type="protein sequence ID" value="WMW79516.1"/>
    <property type="molecule type" value="Genomic_DNA"/>
</dbReference>
<comment type="similarity">
    <text evidence="1">Belongs to the glycosyl hydrolase 13 family.</text>
</comment>
<dbReference type="PANTHER" id="PTHR10357">
    <property type="entry name" value="ALPHA-AMYLASE FAMILY MEMBER"/>
    <property type="match status" value="1"/>
</dbReference>
<sequence length="564" mass="60595">MKASLKPLLRHLSIAYCLTLAACGGGGGSSAPISFTPSTPNTPTGNTPTETPSANLPSVDISAIAKQDPGSALSADWQKGVFMEIYVRGYKDSDGDGIGDLKGVTQSLDYLKDLGITGIWLMPITKSEDRDHGYAVKDYRDIETDYGKLADLDELLKQAHARGIGIIMDYVMNHSANTNPLFVNSADTTTNTYRNWYVWKDPIPTGWNIYGANPWYSTKNGAYFAGFYSGMPDFNLTNQAVVDYHQSNLRFWLNRGVDGFRFDAVGNLIENNAGAWESQPESVALMGKVQQNIGQYDKRFMVCEAPGNPLLFAASTSCGSAFAFGHNYNLVNAVRGQSNAIQSVANYFNTAPATISTMISNHDSFAGDRLWDQIGGDPNLYRLAAATYLLQPGIPFIYYGEEIGMAGASSLSGDAKLRTPMSWTSNASNAGFSTGAPFRALSANVATQNVAAQASNPDSLLGFYKTLIALRKQRKSLNSGNYQNATVSGNVLSFERQSDAERTLVVLNYNGSASSTIVRSLPANAKLTPLAVGSTALPLATNADGNGVATINLNAKSFAIYQVN</sequence>
<keyword evidence="3" id="KW-0732">Signal</keyword>
<evidence type="ECO:0000256" key="2">
    <source>
        <dbReference type="SAM" id="MobiDB-lite"/>
    </source>
</evidence>
<dbReference type="Pfam" id="PF00128">
    <property type="entry name" value="Alpha-amylase"/>
    <property type="match status" value="1"/>
</dbReference>
<dbReference type="SUPFAM" id="SSF51011">
    <property type="entry name" value="Glycosyl hydrolase domain"/>
    <property type="match status" value="1"/>
</dbReference>
<dbReference type="Gene3D" id="3.20.20.80">
    <property type="entry name" value="Glycosidases"/>
    <property type="match status" value="1"/>
</dbReference>
<dbReference type="PANTHER" id="PTHR10357:SF179">
    <property type="entry name" value="NEUTRAL AND BASIC AMINO ACID TRANSPORT PROTEIN RBAT"/>
    <property type="match status" value="1"/>
</dbReference>
<keyword evidence="6" id="KW-1185">Reference proteome</keyword>
<name>A0ABY9RF05_9BURK</name>
<dbReference type="InterPro" id="IPR006047">
    <property type="entry name" value="GH13_cat_dom"/>
</dbReference>
<evidence type="ECO:0000256" key="1">
    <source>
        <dbReference type="ARBA" id="ARBA00008061"/>
    </source>
</evidence>
<dbReference type="GO" id="GO:0016787">
    <property type="term" value="F:hydrolase activity"/>
    <property type="evidence" value="ECO:0007669"/>
    <property type="project" value="UniProtKB-KW"/>
</dbReference>
<dbReference type="SUPFAM" id="SSF51445">
    <property type="entry name" value="(Trans)glycosidases"/>
    <property type="match status" value="1"/>
</dbReference>
<dbReference type="Gene3D" id="3.90.400.10">
    <property type="entry name" value="Oligo-1,6-glucosidase, Domain 2"/>
    <property type="match status" value="1"/>
</dbReference>
<feature type="chain" id="PRO_5047470860" evidence="3">
    <location>
        <begin position="23"/>
        <end position="564"/>
    </location>
</feature>
<evidence type="ECO:0000256" key="3">
    <source>
        <dbReference type="SAM" id="SignalP"/>
    </source>
</evidence>
<dbReference type="Gene3D" id="2.60.40.1180">
    <property type="entry name" value="Golgi alpha-mannosidase II"/>
    <property type="match status" value="1"/>
</dbReference>
<organism evidence="5 6">
    <name type="scientific">Undibacterium cyanobacteriorum</name>
    <dbReference type="NCBI Taxonomy" id="3073561"/>
    <lineage>
        <taxon>Bacteria</taxon>
        <taxon>Pseudomonadati</taxon>
        <taxon>Pseudomonadota</taxon>
        <taxon>Betaproteobacteria</taxon>
        <taxon>Burkholderiales</taxon>
        <taxon>Oxalobacteraceae</taxon>
        <taxon>Undibacterium</taxon>
    </lineage>
</organism>
<evidence type="ECO:0000259" key="4">
    <source>
        <dbReference type="SMART" id="SM00642"/>
    </source>
</evidence>
<evidence type="ECO:0000313" key="5">
    <source>
        <dbReference type="EMBL" id="WMW79516.1"/>
    </source>
</evidence>
<dbReference type="InterPro" id="IPR045857">
    <property type="entry name" value="O16G_dom_2"/>
</dbReference>
<dbReference type="Proteomes" id="UP001181355">
    <property type="component" value="Chromosome"/>
</dbReference>
<dbReference type="CDD" id="cd11316">
    <property type="entry name" value="AmyAc_bac2_AmyA"/>
    <property type="match status" value="1"/>
</dbReference>
<accession>A0ABY9RF05</accession>
<dbReference type="PROSITE" id="PS51257">
    <property type="entry name" value="PROKAR_LIPOPROTEIN"/>
    <property type="match status" value="1"/>
</dbReference>
<gene>
    <name evidence="5" type="ORF">RF679_12760</name>
</gene>
<dbReference type="SMART" id="SM00642">
    <property type="entry name" value="Aamy"/>
    <property type="match status" value="1"/>
</dbReference>
<feature type="domain" description="Glycosyl hydrolase family 13 catalytic" evidence="4">
    <location>
        <begin position="84"/>
        <end position="471"/>
    </location>
</feature>
<dbReference type="InterPro" id="IPR013780">
    <property type="entry name" value="Glyco_hydro_b"/>
</dbReference>
<feature type="compositionally biased region" description="Low complexity" evidence="2">
    <location>
        <begin position="36"/>
        <end position="53"/>
    </location>
</feature>
<feature type="signal peptide" evidence="3">
    <location>
        <begin position="1"/>
        <end position="22"/>
    </location>
</feature>
<protein>
    <submittedName>
        <fullName evidence="5">Alpha-amylase family glycosyl hydrolase</fullName>
    </submittedName>
</protein>
<feature type="region of interest" description="Disordered" evidence="2">
    <location>
        <begin position="34"/>
        <end position="54"/>
    </location>
</feature>
<evidence type="ECO:0000313" key="6">
    <source>
        <dbReference type="Proteomes" id="UP001181355"/>
    </source>
</evidence>
<keyword evidence="5" id="KW-0378">Hydrolase</keyword>
<dbReference type="RefSeq" id="WP_309481013.1">
    <property type="nucleotide sequence ID" value="NZ_CP133720.1"/>
</dbReference>
<reference evidence="5" key="1">
    <citation type="submission" date="2023-09" db="EMBL/GenBank/DDBJ databases">
        <title>Undibacterium sp. 20NA77.5 isolated from freshwater.</title>
        <authorList>
            <person name="Le V."/>
            <person name="Ko S.-R."/>
            <person name="Ahn C.-Y."/>
            <person name="Oh H.-M."/>
        </authorList>
    </citation>
    <scope>NUCLEOTIDE SEQUENCE</scope>
    <source>
        <strain evidence="5">20NA77.5</strain>
    </source>
</reference>
<dbReference type="InterPro" id="IPR017853">
    <property type="entry name" value="GH"/>
</dbReference>